<evidence type="ECO:0000256" key="2">
    <source>
        <dbReference type="SAM" id="Phobius"/>
    </source>
</evidence>
<feature type="region of interest" description="Disordered" evidence="1">
    <location>
        <begin position="85"/>
        <end position="112"/>
    </location>
</feature>
<organism evidence="3 4">
    <name type="scientific">Nocardioides marmorisolisilvae</name>
    <dbReference type="NCBI Taxonomy" id="1542737"/>
    <lineage>
        <taxon>Bacteria</taxon>
        <taxon>Bacillati</taxon>
        <taxon>Actinomycetota</taxon>
        <taxon>Actinomycetes</taxon>
        <taxon>Propionibacteriales</taxon>
        <taxon>Nocardioidaceae</taxon>
        <taxon>Nocardioides</taxon>
    </lineage>
</organism>
<sequence>MTAHRLAGNLKFLRPALFALLVLDVIVLGAFAVQVEKVTRTVTIPGAVAQTAAPLTPLPSPSTPVPVPAAVPIVSTTGGGTTTVAVPTVEKPTPSPTPTPTASPTPGGEGTTVAKCPIPLKEPAASGGLQTLISYAPAFGPFRDEAFAAASAYQPLLQLLGPILAQYPQLAPKVEPAFAPFLAAFAGLLDQGYTLLAPLYAPHREAVLDAESKLAAALAPYAQKLATSALGGCVVDLEAALVQDTA</sequence>
<comment type="caution">
    <text evidence="3">The sequence shown here is derived from an EMBL/GenBank/DDBJ whole genome shotgun (WGS) entry which is preliminary data.</text>
</comment>
<dbReference type="Proteomes" id="UP000277094">
    <property type="component" value="Unassembled WGS sequence"/>
</dbReference>
<dbReference type="RefSeq" id="WP_123234352.1">
    <property type="nucleotide sequence ID" value="NZ_RJSG01000002.1"/>
</dbReference>
<keyword evidence="2" id="KW-0472">Membrane</keyword>
<keyword evidence="4" id="KW-1185">Reference proteome</keyword>
<feature type="transmembrane region" description="Helical" evidence="2">
    <location>
        <begin position="12"/>
        <end position="33"/>
    </location>
</feature>
<evidence type="ECO:0000313" key="3">
    <source>
        <dbReference type="EMBL" id="RNL79848.1"/>
    </source>
</evidence>
<feature type="compositionally biased region" description="Pro residues" evidence="1">
    <location>
        <begin position="93"/>
        <end position="103"/>
    </location>
</feature>
<accession>A0A3N0DW64</accession>
<keyword evidence="2" id="KW-0812">Transmembrane</keyword>
<evidence type="ECO:0000313" key="4">
    <source>
        <dbReference type="Proteomes" id="UP000277094"/>
    </source>
</evidence>
<proteinExistence type="predicted"/>
<evidence type="ECO:0000256" key="1">
    <source>
        <dbReference type="SAM" id="MobiDB-lite"/>
    </source>
</evidence>
<reference evidence="3 4" key="1">
    <citation type="submission" date="2018-11" db="EMBL/GenBank/DDBJ databases">
        <authorList>
            <person name="Li F."/>
        </authorList>
    </citation>
    <scope>NUCLEOTIDE SEQUENCE [LARGE SCALE GENOMIC DNA]</scope>
    <source>
        <strain evidence="3 4">KIS18-7</strain>
    </source>
</reference>
<gene>
    <name evidence="3" type="ORF">EFL95_12950</name>
</gene>
<protein>
    <submittedName>
        <fullName evidence="3">Uncharacterized protein</fullName>
    </submittedName>
</protein>
<name>A0A3N0DW64_9ACTN</name>
<dbReference type="AlphaFoldDB" id="A0A3N0DW64"/>
<dbReference type="OrthoDB" id="3831342at2"/>
<keyword evidence="2" id="KW-1133">Transmembrane helix</keyword>
<dbReference type="EMBL" id="RJSG01000002">
    <property type="protein sequence ID" value="RNL79848.1"/>
    <property type="molecule type" value="Genomic_DNA"/>
</dbReference>